<dbReference type="GO" id="GO:0035025">
    <property type="term" value="P:positive regulation of Rho protein signal transduction"/>
    <property type="evidence" value="ECO:0007669"/>
    <property type="project" value="TreeGrafter"/>
</dbReference>
<dbReference type="Gene3D" id="1.10.238.10">
    <property type="entry name" value="EF-hand"/>
    <property type="match status" value="1"/>
</dbReference>
<feature type="compositionally biased region" description="Basic and acidic residues" evidence="8">
    <location>
        <begin position="551"/>
        <end position="568"/>
    </location>
</feature>
<dbReference type="InParanoid" id="A0A0C2XHP3"/>
<evidence type="ECO:0000256" key="2">
    <source>
        <dbReference type="ARBA" id="ARBA00015110"/>
    </source>
</evidence>
<name>A0A0C2XHP3_AMAMK</name>
<evidence type="ECO:0000259" key="12">
    <source>
        <dbReference type="PROSITE" id="PS50031"/>
    </source>
</evidence>
<dbReference type="PROSITE" id="PS50003">
    <property type="entry name" value="PH_DOMAIN"/>
    <property type="match status" value="1"/>
</dbReference>
<dbReference type="GO" id="GO:0005737">
    <property type="term" value="C:cytoplasm"/>
    <property type="evidence" value="ECO:0007669"/>
    <property type="project" value="UniProtKB-SubCell"/>
</dbReference>
<feature type="compositionally biased region" description="Basic and acidic residues" evidence="8">
    <location>
        <begin position="353"/>
        <end position="365"/>
    </location>
</feature>
<feature type="compositionally biased region" description="Basic and acidic residues" evidence="8">
    <location>
        <begin position="482"/>
        <end position="544"/>
    </location>
</feature>
<dbReference type="HOGENOM" id="CLU_235129_0_0_1"/>
<dbReference type="InterPro" id="IPR001452">
    <property type="entry name" value="SH3_domain"/>
</dbReference>
<evidence type="ECO:0000256" key="7">
    <source>
        <dbReference type="SAM" id="Coils"/>
    </source>
</evidence>
<feature type="compositionally biased region" description="Low complexity" evidence="8">
    <location>
        <begin position="707"/>
        <end position="722"/>
    </location>
</feature>
<dbReference type="SMART" id="SM00233">
    <property type="entry name" value="PH"/>
    <property type="match status" value="1"/>
</dbReference>
<dbReference type="InterPro" id="IPR051480">
    <property type="entry name" value="Endocytic_GEF_Adapter"/>
</dbReference>
<feature type="compositionally biased region" description="Basic and acidic residues" evidence="8">
    <location>
        <begin position="627"/>
        <end position="645"/>
    </location>
</feature>
<feature type="domain" description="EF-hand" evidence="13">
    <location>
        <begin position="252"/>
        <end position="287"/>
    </location>
</feature>
<evidence type="ECO:0000256" key="6">
    <source>
        <dbReference type="PROSITE-ProRule" id="PRU00192"/>
    </source>
</evidence>
<feature type="region of interest" description="Disordered" evidence="8">
    <location>
        <begin position="482"/>
        <end position="1094"/>
    </location>
</feature>
<dbReference type="InterPro" id="IPR011993">
    <property type="entry name" value="PH-like_dom_sf"/>
</dbReference>
<feature type="compositionally biased region" description="Low complexity" evidence="8">
    <location>
        <begin position="831"/>
        <end position="843"/>
    </location>
</feature>
<dbReference type="InterPro" id="IPR001849">
    <property type="entry name" value="PH_domain"/>
</dbReference>
<feature type="compositionally biased region" description="Pro residues" evidence="8">
    <location>
        <begin position="723"/>
        <end position="733"/>
    </location>
</feature>
<dbReference type="InterPro" id="IPR003124">
    <property type="entry name" value="WH2_dom"/>
</dbReference>
<reference evidence="15 16" key="1">
    <citation type="submission" date="2014-04" db="EMBL/GenBank/DDBJ databases">
        <title>Evolutionary Origins and Diversification of the Mycorrhizal Mutualists.</title>
        <authorList>
            <consortium name="DOE Joint Genome Institute"/>
            <consortium name="Mycorrhizal Genomics Consortium"/>
            <person name="Kohler A."/>
            <person name="Kuo A."/>
            <person name="Nagy L.G."/>
            <person name="Floudas D."/>
            <person name="Copeland A."/>
            <person name="Barry K.W."/>
            <person name="Cichocki N."/>
            <person name="Veneault-Fourrey C."/>
            <person name="LaButti K."/>
            <person name="Lindquist E.A."/>
            <person name="Lipzen A."/>
            <person name="Lundell T."/>
            <person name="Morin E."/>
            <person name="Murat C."/>
            <person name="Riley R."/>
            <person name="Ohm R."/>
            <person name="Sun H."/>
            <person name="Tunlid A."/>
            <person name="Henrissat B."/>
            <person name="Grigoriev I.V."/>
            <person name="Hibbett D.S."/>
            <person name="Martin F."/>
        </authorList>
    </citation>
    <scope>NUCLEOTIDE SEQUENCE [LARGE SCALE GENOMIC DNA]</scope>
    <source>
        <strain evidence="15 16">Koide BX008</strain>
    </source>
</reference>
<feature type="domain" description="WH2" evidence="14">
    <location>
        <begin position="1055"/>
        <end position="1072"/>
    </location>
</feature>
<dbReference type="PANTHER" id="PTHR46006:SF6">
    <property type="entry name" value="INTERSECTIN-2 ISOFORM X1"/>
    <property type="match status" value="1"/>
</dbReference>
<feature type="compositionally biased region" description="Low complexity" evidence="8">
    <location>
        <begin position="343"/>
        <end position="352"/>
    </location>
</feature>
<proteinExistence type="predicted"/>
<feature type="region of interest" description="Disordered" evidence="8">
    <location>
        <begin position="1440"/>
        <end position="1463"/>
    </location>
</feature>
<dbReference type="SUPFAM" id="SSF50729">
    <property type="entry name" value="PH domain-like"/>
    <property type="match status" value="1"/>
</dbReference>
<dbReference type="CDD" id="cd00174">
    <property type="entry name" value="SH3"/>
    <property type="match status" value="1"/>
</dbReference>
<keyword evidence="4 6" id="KW-0728">SH3 domain</keyword>
<dbReference type="GO" id="GO:0003779">
    <property type="term" value="F:actin binding"/>
    <property type="evidence" value="ECO:0007669"/>
    <property type="project" value="InterPro"/>
</dbReference>
<feature type="compositionally biased region" description="Basic and acidic residues" evidence="8">
    <location>
        <begin position="791"/>
        <end position="830"/>
    </location>
</feature>
<dbReference type="SMART" id="SM00054">
    <property type="entry name" value="EFh"/>
    <property type="match status" value="2"/>
</dbReference>
<dbReference type="STRING" id="946122.A0A0C2XHP3"/>
<evidence type="ECO:0000259" key="10">
    <source>
        <dbReference type="PROSITE" id="PS50003"/>
    </source>
</evidence>
<evidence type="ECO:0000256" key="8">
    <source>
        <dbReference type="SAM" id="MobiDB-lite"/>
    </source>
</evidence>
<dbReference type="Pfam" id="PF00018">
    <property type="entry name" value="SH3_1"/>
    <property type="match status" value="2"/>
</dbReference>
<accession>A0A0C2XHP3</accession>
<dbReference type="CDD" id="cd00052">
    <property type="entry name" value="EH"/>
    <property type="match status" value="1"/>
</dbReference>
<dbReference type="SMART" id="SM00325">
    <property type="entry name" value="RhoGEF"/>
    <property type="match status" value="1"/>
</dbReference>
<dbReference type="Pfam" id="PF16652">
    <property type="entry name" value="PH_13"/>
    <property type="match status" value="1"/>
</dbReference>
<sequence>MISHSSQIAGYSTGMLVCAKQQQPLPGPQLQQGFNLGPPQLIAQPTGFSPQRPQGFQQPQQTGFQPSSGFLQSQPTGFAGGTFQQQARPAPPPPPVPPLPTQLQQPSQSLSFLNAPPPPQQSGFFTPSSSVMGGMASQPTGFGARTAAPLIAQPTGFVDPRLQLMSNTFMPMNTSAPYSAAGAPLLAPQQQNLHQSFQQYQGQRGTPAQPMSWTLSKAEKKNYDQIFRSWDAQGTGSISGQAALEVFGASGLQKEELARIWSLADKDNQGKLNIAEFHVAMGLIFRRLSGMPIPEQLPPELVPPSARDLGSSVDMLKDLLKHESRSRSPAGLDAPVSRLKNRSFNSTSPSFESSRDATIYKHDDAEPPGGFYQPRSRHVNRDNVRSRTEQGAAADLLEMKRKLANTAEMLDRTAAAEAAKTAEDEELEQEMEDLRREVEQVSDDLDYVSRGPRTAAKDGEKRQLERHLMNLMHERIPDLERKIKARDEKKEREKRQWIRDRDRANERFGKYDSKDDGYSSRKYDDRDRPYSRGAYDRGDRDRPYSRGAYDQGDRDNAYDKDDGRRDYNRPTPRGDISRSSEQERERTRTPPRSTRSTPPAPSAPTLSAREAPPPKSSPSPAPLKNMTAEERQAYAKAEARRRIEARMAALGVTTPSTATDTSVEERLQQEKKEAEEKARVAEKQAEERERLRRERLESEKALKESKVSSTSISPTTATTARPAPAPAPVPAPTPKSALRPPKPKAPAPPPPRRVPTVQVTPSAPPPTAKQAIVQPTVPNPPAAPQIDPEEEALRMREEALRKQREARAERLRQLEKEEEEAARREEERYQARMQALAARATAQPDSESISAMSPSAVITPPSAPPTRQTSSPMPPSASPAPTHQTSSPMPPSGPQTAVTPSADKSTNPFSRFINKDAEKPISAAASTSDGSTNPWARATTSPAVPSPPKSPLSATKPTYNTAPSSSIDDDWDEIKENESDDDSSDDEIVKSRATRANIAEQLFGSMLPRPTSAAANSPVTSPTSVAASIPPPPPPPSAPAPPPAPSAPAVSGPGDVNALMRSIQGGMKLRPTKTIDKSGPPVAGRVMGESAPPVHINGGQQSFPPPSPPSFSQALPEPIPMAPSDEANLDNRQSVGWFANRAVDAGLSNSWVDVLPTTAEGEEQEEKPTIPTIQVDQPIIQETENDLLSDIDKSQEYRVRTLYPFVGDGPDDLSFEENLMILANPSKSGGDWWYGTVVSTQTSGLFPKTFVEVVQPIVAKALYDYAGSNTNDELQFNEGDIISIIDRSDEEWWKAERDGVVYIVPATYVEVVEDGDDECSDHSTSDYLSFESDNDETGDLHASSERERQMVLEAAGLIVNQEVNPPPATVRSISTLKKSQLPPIVPRRRTTRSGDPYKKDLPPLPDAEPMDHAARLDDAYERFESYRNQQLSTNRLSLISTDSSLHSPSSMKDGVPSTPKDNENQRRYSQFFQLFSGLRGPEPEKRTVSTLTISGPISGASSYDISRSGSPAFGSSWASLVDSSALEGMPTGERKRQEAIFELIITEEAYVRDLQLIVEIFYASMMPMLSEKEVTVIFANIEDILLTNTTFLSSLEERQKDCRLYIDKIGDIFNKHLPNMGVYVEYCANQATAAQVLQSLRETNHELADHLQQLRDTNPAIRSLDLASYLLAPMQRITKYPLLIKQIQQYTTAEDETEHIRDSIHTAEALLERINETIREQESHERLRIVSQYLWIGTGRLDLTAPTRYMGPRKLLREGLLIKAKSGRRLHGFLCSDILVLTDASMKTLYRLPIPLAHSQASVVSTSRDELTFEINQSYPRGGDKIVLKTKPARDGQAWVDNFNKASRRCHRAEERTHETQS</sequence>
<feature type="compositionally biased region" description="Low complexity" evidence="8">
    <location>
        <begin position="101"/>
        <end position="111"/>
    </location>
</feature>
<dbReference type="SUPFAM" id="SSF47473">
    <property type="entry name" value="EF-hand"/>
    <property type="match status" value="1"/>
</dbReference>
<keyword evidence="7" id="KW-0175">Coiled coil</keyword>
<feature type="region of interest" description="Disordered" evidence="8">
    <location>
        <begin position="322"/>
        <end position="388"/>
    </location>
</feature>
<organism evidence="15 16">
    <name type="scientific">Amanita muscaria (strain Koide BX008)</name>
    <dbReference type="NCBI Taxonomy" id="946122"/>
    <lineage>
        <taxon>Eukaryota</taxon>
        <taxon>Fungi</taxon>
        <taxon>Dikarya</taxon>
        <taxon>Basidiomycota</taxon>
        <taxon>Agaricomycotina</taxon>
        <taxon>Agaricomycetes</taxon>
        <taxon>Agaricomycetidae</taxon>
        <taxon>Agaricales</taxon>
        <taxon>Pluteineae</taxon>
        <taxon>Amanitaceae</taxon>
        <taxon>Amanita</taxon>
    </lineage>
</organism>
<feature type="domain" description="PH" evidence="10">
    <location>
        <begin position="1754"/>
        <end position="1848"/>
    </location>
</feature>
<dbReference type="Gene3D" id="1.20.900.10">
    <property type="entry name" value="Dbl homology (DH) domain"/>
    <property type="match status" value="1"/>
</dbReference>
<dbReference type="GO" id="GO:0005085">
    <property type="term" value="F:guanyl-nucleotide exchange factor activity"/>
    <property type="evidence" value="ECO:0007669"/>
    <property type="project" value="InterPro"/>
</dbReference>
<evidence type="ECO:0000259" key="9">
    <source>
        <dbReference type="PROSITE" id="PS50002"/>
    </source>
</evidence>
<dbReference type="PANTHER" id="PTHR46006">
    <property type="entry name" value="RHO GUANINE NUCLEOTIDE EXCHANGE FACTOR AT 64C, ISOFORM A"/>
    <property type="match status" value="1"/>
</dbReference>
<feature type="compositionally biased region" description="Acidic residues" evidence="8">
    <location>
        <begin position="967"/>
        <end position="986"/>
    </location>
</feature>
<feature type="domain" description="EH" evidence="12">
    <location>
        <begin position="219"/>
        <end position="308"/>
    </location>
</feature>
<feature type="compositionally biased region" description="Polar residues" evidence="8">
    <location>
        <begin position="844"/>
        <end position="853"/>
    </location>
</feature>
<dbReference type="PROSITE" id="PS50010">
    <property type="entry name" value="DH_2"/>
    <property type="match status" value="1"/>
</dbReference>
<gene>
    <name evidence="15" type="ORF">M378DRAFT_184914</name>
</gene>
<feature type="compositionally biased region" description="Basic and acidic residues" evidence="8">
    <location>
        <begin position="575"/>
        <end position="588"/>
    </location>
</feature>
<keyword evidence="5" id="KW-0963">Cytoplasm</keyword>
<feature type="compositionally biased region" description="Pro residues" evidence="8">
    <location>
        <begin position="743"/>
        <end position="753"/>
    </location>
</feature>
<evidence type="ECO:0000259" key="14">
    <source>
        <dbReference type="PROSITE" id="PS51082"/>
    </source>
</evidence>
<dbReference type="PROSITE" id="PS50002">
    <property type="entry name" value="SH3"/>
    <property type="match status" value="1"/>
</dbReference>
<dbReference type="InterPro" id="IPR000261">
    <property type="entry name" value="EH_dom"/>
</dbReference>
<evidence type="ECO:0000256" key="5">
    <source>
        <dbReference type="ARBA" id="ARBA00022490"/>
    </source>
</evidence>
<dbReference type="SMART" id="SM00326">
    <property type="entry name" value="SH3"/>
    <property type="match status" value="2"/>
</dbReference>
<feature type="compositionally biased region" description="Low complexity" evidence="8">
    <location>
        <begin position="590"/>
        <end position="610"/>
    </location>
</feature>
<dbReference type="InterPro" id="IPR011992">
    <property type="entry name" value="EF-hand-dom_pair"/>
</dbReference>
<feature type="domain" description="DH" evidence="11">
    <location>
        <begin position="1535"/>
        <end position="1717"/>
    </location>
</feature>
<dbReference type="InterPro" id="IPR000219">
    <property type="entry name" value="DH_dom"/>
</dbReference>
<evidence type="ECO:0000256" key="3">
    <source>
        <dbReference type="ARBA" id="ARBA00020728"/>
    </source>
</evidence>
<feature type="compositionally biased region" description="Pro residues" evidence="8">
    <location>
        <begin position="1029"/>
        <end position="1046"/>
    </location>
</feature>
<dbReference type="EMBL" id="KN818228">
    <property type="protein sequence ID" value="KIL68468.1"/>
    <property type="molecule type" value="Genomic_DNA"/>
</dbReference>
<feature type="region of interest" description="Disordered" evidence="8">
    <location>
        <begin position="1316"/>
        <end position="1343"/>
    </location>
</feature>
<keyword evidence="16" id="KW-1185">Reference proteome</keyword>
<feature type="region of interest" description="Disordered" evidence="8">
    <location>
        <begin position="28"/>
        <end position="117"/>
    </location>
</feature>
<feature type="compositionally biased region" description="Polar residues" evidence="8">
    <location>
        <begin position="952"/>
        <end position="966"/>
    </location>
</feature>
<evidence type="ECO:0000256" key="1">
    <source>
        <dbReference type="ARBA" id="ARBA00004496"/>
    </source>
</evidence>
<feature type="compositionally biased region" description="Basic and acidic residues" evidence="8">
    <location>
        <begin position="379"/>
        <end position="388"/>
    </location>
</feature>
<feature type="compositionally biased region" description="Polar residues" evidence="8">
    <location>
        <begin position="894"/>
        <end position="909"/>
    </location>
</feature>
<dbReference type="SMART" id="SM00027">
    <property type="entry name" value="EH"/>
    <property type="match status" value="1"/>
</dbReference>
<dbReference type="PROSITE" id="PS51082">
    <property type="entry name" value="WH2"/>
    <property type="match status" value="1"/>
</dbReference>
<protein>
    <recommendedName>
        <fullName evidence="2">Actin cytoskeleton-regulatory complex protein PAN1</fullName>
    </recommendedName>
    <alternativeName>
        <fullName evidence="3">Actin cytoskeleton-regulatory complex protein pan1</fullName>
    </alternativeName>
</protein>
<feature type="domain" description="SH3" evidence="9">
    <location>
        <begin position="1254"/>
        <end position="1314"/>
    </location>
</feature>
<dbReference type="SUPFAM" id="SSF50044">
    <property type="entry name" value="SH3-domain"/>
    <property type="match status" value="2"/>
</dbReference>
<dbReference type="Pfam" id="PF00621">
    <property type="entry name" value="RhoGEF"/>
    <property type="match status" value="1"/>
</dbReference>
<dbReference type="Proteomes" id="UP000054549">
    <property type="component" value="Unassembled WGS sequence"/>
</dbReference>
<dbReference type="Gene3D" id="2.30.30.40">
    <property type="entry name" value="SH3 Domains"/>
    <property type="match status" value="2"/>
</dbReference>
<feature type="compositionally biased region" description="Polar residues" evidence="8">
    <location>
        <begin position="924"/>
        <end position="943"/>
    </location>
</feature>
<evidence type="ECO:0000256" key="4">
    <source>
        <dbReference type="ARBA" id="ARBA00022443"/>
    </source>
</evidence>
<feature type="coiled-coil region" evidence="7">
    <location>
        <begin position="417"/>
        <end position="444"/>
    </location>
</feature>
<dbReference type="Gene3D" id="2.30.29.30">
    <property type="entry name" value="Pleckstrin-homology domain (PH domain)/Phosphotyrosine-binding domain (PTB)"/>
    <property type="match status" value="1"/>
</dbReference>
<comment type="subcellular location">
    <subcellularLocation>
        <location evidence="1">Cytoplasm</location>
    </subcellularLocation>
</comment>
<evidence type="ECO:0000259" key="11">
    <source>
        <dbReference type="PROSITE" id="PS50010"/>
    </source>
</evidence>
<feature type="compositionally biased region" description="Low complexity" evidence="8">
    <location>
        <begin position="28"/>
        <end position="69"/>
    </location>
</feature>
<evidence type="ECO:0000259" key="13">
    <source>
        <dbReference type="PROSITE" id="PS50222"/>
    </source>
</evidence>
<dbReference type="CDD" id="cd00160">
    <property type="entry name" value="RhoGEF"/>
    <property type="match status" value="1"/>
</dbReference>
<feature type="region of interest" description="Disordered" evidence="8">
    <location>
        <begin position="1363"/>
        <end position="1411"/>
    </location>
</feature>
<dbReference type="Pfam" id="PF12763">
    <property type="entry name" value="EH"/>
    <property type="match status" value="1"/>
</dbReference>
<dbReference type="InterPro" id="IPR001331">
    <property type="entry name" value="GDS_CDC24_CS"/>
</dbReference>
<feature type="compositionally biased region" description="Pro residues" evidence="8">
    <location>
        <begin position="611"/>
        <end position="621"/>
    </location>
</feature>
<dbReference type="PROSITE" id="PS00741">
    <property type="entry name" value="DH_1"/>
    <property type="match status" value="1"/>
</dbReference>
<feature type="compositionally biased region" description="Basic and acidic residues" evidence="8">
    <location>
        <begin position="663"/>
        <end position="706"/>
    </location>
</feature>
<feature type="compositionally biased region" description="Pro residues" evidence="8">
    <location>
        <begin position="89"/>
        <end position="100"/>
    </location>
</feature>
<feature type="compositionally biased region" description="Polar residues" evidence="8">
    <location>
        <begin position="1440"/>
        <end position="1450"/>
    </location>
</feature>
<dbReference type="InterPro" id="IPR036028">
    <property type="entry name" value="SH3-like_dom_sf"/>
</dbReference>
<dbReference type="InterPro" id="IPR035899">
    <property type="entry name" value="DBL_dom_sf"/>
</dbReference>
<dbReference type="GO" id="GO:0005509">
    <property type="term" value="F:calcium ion binding"/>
    <property type="evidence" value="ECO:0007669"/>
    <property type="project" value="InterPro"/>
</dbReference>
<dbReference type="GO" id="GO:0035556">
    <property type="term" value="P:intracellular signal transduction"/>
    <property type="evidence" value="ECO:0007669"/>
    <property type="project" value="InterPro"/>
</dbReference>
<dbReference type="InterPro" id="IPR002048">
    <property type="entry name" value="EF_hand_dom"/>
</dbReference>
<dbReference type="PROSITE" id="PS50222">
    <property type="entry name" value="EF_HAND_2"/>
    <property type="match status" value="1"/>
</dbReference>
<evidence type="ECO:0000313" key="15">
    <source>
        <dbReference type="EMBL" id="KIL68468.1"/>
    </source>
</evidence>
<dbReference type="PROSITE" id="PS50031">
    <property type="entry name" value="EH"/>
    <property type="match status" value="1"/>
</dbReference>
<dbReference type="OrthoDB" id="1716625at2759"/>
<evidence type="ECO:0000313" key="16">
    <source>
        <dbReference type="Proteomes" id="UP000054549"/>
    </source>
</evidence>
<dbReference type="SUPFAM" id="SSF48065">
    <property type="entry name" value="DBL homology domain (DH-domain)"/>
    <property type="match status" value="1"/>
</dbReference>